<proteinExistence type="inferred from homology"/>
<dbReference type="UniPathway" id="UPA00610">
    <property type="reaction ID" value="UER00666"/>
</dbReference>
<dbReference type="GeneID" id="42004181"/>
<dbReference type="Gene3D" id="2.70.40.10">
    <property type="match status" value="1"/>
</dbReference>
<dbReference type="STRING" id="1806994.A0A507C004"/>
<dbReference type="SUPFAM" id="SSF51283">
    <property type="entry name" value="dUTPase-like"/>
    <property type="match status" value="1"/>
</dbReference>
<evidence type="ECO:0000256" key="3">
    <source>
        <dbReference type="ARBA" id="ARBA00005142"/>
    </source>
</evidence>
<dbReference type="InterPro" id="IPR008181">
    <property type="entry name" value="dUTPase"/>
</dbReference>
<comment type="function">
    <text evidence="2">This enzyme is involved in nucleotide metabolism: it produces dUMP, the immediate precursor of thymidine nucleotides and it decreases the intracellular concentration of dUTP so that uracil cannot be incorporated into DNA.</text>
</comment>
<dbReference type="EC" id="3.6.1.23" evidence="10"/>
<keyword evidence="7 10" id="KW-0460">Magnesium</keyword>
<evidence type="ECO:0000256" key="7">
    <source>
        <dbReference type="ARBA" id="ARBA00022842"/>
    </source>
</evidence>
<keyword evidence="10" id="KW-0479">Metal-binding</keyword>
<keyword evidence="8 10" id="KW-0546">Nucleotide metabolism</keyword>
<dbReference type="PANTHER" id="PTHR11241">
    <property type="entry name" value="DEOXYURIDINE 5'-TRIPHOSPHATE NUCLEOTIDOHYDROLASE"/>
    <property type="match status" value="1"/>
</dbReference>
<name>A0A507C004_9FUNG</name>
<comment type="catalytic activity">
    <reaction evidence="9 10">
        <text>dUTP + H2O = dUMP + diphosphate + H(+)</text>
        <dbReference type="Rhea" id="RHEA:10248"/>
        <dbReference type="ChEBI" id="CHEBI:15377"/>
        <dbReference type="ChEBI" id="CHEBI:15378"/>
        <dbReference type="ChEBI" id="CHEBI:33019"/>
        <dbReference type="ChEBI" id="CHEBI:61555"/>
        <dbReference type="ChEBI" id="CHEBI:246422"/>
        <dbReference type="EC" id="3.6.1.23"/>
    </reaction>
</comment>
<dbReference type="CDD" id="cd07557">
    <property type="entry name" value="trimeric_dUTPase"/>
    <property type="match status" value="1"/>
</dbReference>
<protein>
    <recommendedName>
        <fullName evidence="10">Deoxyuridine 5'-triphosphate nucleotidohydrolase</fullName>
        <shortName evidence="10">dUTPase</shortName>
        <ecNumber evidence="10">3.6.1.23</ecNumber>
    </recommendedName>
    <alternativeName>
        <fullName evidence="10">dUTP pyrophosphatase</fullName>
    </alternativeName>
</protein>
<evidence type="ECO:0000256" key="9">
    <source>
        <dbReference type="ARBA" id="ARBA00047686"/>
    </source>
</evidence>
<dbReference type="OrthoDB" id="10261072at2759"/>
<dbReference type="InterPro" id="IPR036157">
    <property type="entry name" value="dUTPase-like_sf"/>
</dbReference>
<evidence type="ECO:0000313" key="13">
    <source>
        <dbReference type="Proteomes" id="UP000319731"/>
    </source>
</evidence>
<sequence length="166" mass="17688">MLATASEPATTIPSTKRQKMDEPIPLLVKKVGSKAQLPTRGSDKAAGWDLYSSADVVIPAKGKVIVPTDIQIALPPGTYGRVAPRSGLAVKHFLDVGAGVIDEDYRGNVGVVMFNFSDVDFEVKTGDRIAQLILERIYHTTVLEVEDLSLTIRGAGGFGSTGFSTN</sequence>
<evidence type="ECO:0000256" key="2">
    <source>
        <dbReference type="ARBA" id="ARBA00003495"/>
    </source>
</evidence>
<feature type="domain" description="dUTPase-like" evidence="11">
    <location>
        <begin position="34"/>
        <end position="162"/>
    </location>
</feature>
<dbReference type="GO" id="GO:0004170">
    <property type="term" value="F:dUTP diphosphatase activity"/>
    <property type="evidence" value="ECO:0007669"/>
    <property type="project" value="UniProtKB-UniRule"/>
</dbReference>
<keyword evidence="13" id="KW-1185">Reference proteome</keyword>
<dbReference type="PANTHER" id="PTHR11241:SF0">
    <property type="entry name" value="DEOXYURIDINE 5'-TRIPHOSPHATE NUCLEOTIDOHYDROLASE"/>
    <property type="match status" value="1"/>
</dbReference>
<evidence type="ECO:0000256" key="6">
    <source>
        <dbReference type="ARBA" id="ARBA00022801"/>
    </source>
</evidence>
<dbReference type="FunFam" id="2.70.40.10:FF:000004">
    <property type="entry name" value="Deoxyuridine triphosphatase"/>
    <property type="match status" value="1"/>
</dbReference>
<dbReference type="GO" id="GO:0046081">
    <property type="term" value="P:dUTP catabolic process"/>
    <property type="evidence" value="ECO:0007669"/>
    <property type="project" value="UniProtKB-UniRule"/>
</dbReference>
<dbReference type="RefSeq" id="XP_031025151.1">
    <property type="nucleotide sequence ID" value="XM_031168884.1"/>
</dbReference>
<evidence type="ECO:0000259" key="11">
    <source>
        <dbReference type="Pfam" id="PF00692"/>
    </source>
</evidence>
<dbReference type="InterPro" id="IPR029054">
    <property type="entry name" value="dUTPase-like"/>
</dbReference>
<dbReference type="NCBIfam" id="TIGR00576">
    <property type="entry name" value="dut"/>
    <property type="match status" value="1"/>
</dbReference>
<dbReference type="AlphaFoldDB" id="A0A507C004"/>
<accession>A0A507C004</accession>
<dbReference type="EMBL" id="QEAO01000014">
    <property type="protein sequence ID" value="TPX34387.1"/>
    <property type="molecule type" value="Genomic_DNA"/>
</dbReference>
<dbReference type="NCBIfam" id="NF001862">
    <property type="entry name" value="PRK00601.1"/>
    <property type="match status" value="1"/>
</dbReference>
<evidence type="ECO:0000256" key="10">
    <source>
        <dbReference type="RuleBase" id="RU367024"/>
    </source>
</evidence>
<comment type="caution">
    <text evidence="12">The sequence shown here is derived from an EMBL/GenBank/DDBJ whole genome shotgun (WGS) entry which is preliminary data.</text>
</comment>
<gene>
    <name evidence="12" type="primary">DUT1</name>
    <name evidence="12" type="ORF">SmJEL517_g02956</name>
</gene>
<comment type="pathway">
    <text evidence="3 10">Pyrimidine metabolism; dUMP biosynthesis; dUMP from dCTP (dUTP route): step 2/2.</text>
</comment>
<comment type="similarity">
    <text evidence="4 10">Belongs to the dUTPase family.</text>
</comment>
<keyword evidence="6 10" id="KW-0378">Hydrolase</keyword>
<comment type="function">
    <text evidence="10">Involved in nucleotide metabolism via production of dUMP, the immediate precursor of thymidine nucleotides, and decreases the intracellular concentration of dUTP so that uracil cannot be incorporated into DNA.</text>
</comment>
<dbReference type="Pfam" id="PF00692">
    <property type="entry name" value="dUTPase"/>
    <property type="match status" value="1"/>
</dbReference>
<organism evidence="12 13">
    <name type="scientific">Synchytrium microbalum</name>
    <dbReference type="NCBI Taxonomy" id="1806994"/>
    <lineage>
        <taxon>Eukaryota</taxon>
        <taxon>Fungi</taxon>
        <taxon>Fungi incertae sedis</taxon>
        <taxon>Chytridiomycota</taxon>
        <taxon>Chytridiomycota incertae sedis</taxon>
        <taxon>Chytridiomycetes</taxon>
        <taxon>Synchytriales</taxon>
        <taxon>Synchytriaceae</taxon>
        <taxon>Synchytrium</taxon>
    </lineage>
</organism>
<reference evidence="12 13" key="1">
    <citation type="journal article" date="2019" name="Sci. Rep.">
        <title>Comparative genomics of chytrid fungi reveal insights into the obligate biotrophic and pathogenic lifestyle of Synchytrium endobioticum.</title>
        <authorList>
            <person name="van de Vossenberg B.T.L.H."/>
            <person name="Warris S."/>
            <person name="Nguyen H.D.T."/>
            <person name="van Gent-Pelzer M.P.E."/>
            <person name="Joly D.L."/>
            <person name="van de Geest H.C."/>
            <person name="Bonants P.J.M."/>
            <person name="Smith D.S."/>
            <person name="Levesque C.A."/>
            <person name="van der Lee T.A.J."/>
        </authorList>
    </citation>
    <scope>NUCLEOTIDE SEQUENCE [LARGE SCALE GENOMIC DNA]</scope>
    <source>
        <strain evidence="12 13">JEL517</strain>
    </source>
</reference>
<comment type="subunit">
    <text evidence="5 10">Homotrimer.</text>
</comment>
<evidence type="ECO:0000256" key="5">
    <source>
        <dbReference type="ARBA" id="ARBA00011233"/>
    </source>
</evidence>
<evidence type="ECO:0000256" key="1">
    <source>
        <dbReference type="ARBA" id="ARBA00001946"/>
    </source>
</evidence>
<evidence type="ECO:0000256" key="8">
    <source>
        <dbReference type="ARBA" id="ARBA00023080"/>
    </source>
</evidence>
<evidence type="ECO:0000256" key="4">
    <source>
        <dbReference type="ARBA" id="ARBA00006581"/>
    </source>
</evidence>
<dbReference type="GO" id="GO:0000287">
    <property type="term" value="F:magnesium ion binding"/>
    <property type="evidence" value="ECO:0007669"/>
    <property type="project" value="UniProtKB-UniRule"/>
</dbReference>
<dbReference type="InterPro" id="IPR033704">
    <property type="entry name" value="dUTPase_trimeric"/>
</dbReference>
<dbReference type="GO" id="GO:0006226">
    <property type="term" value="P:dUMP biosynthetic process"/>
    <property type="evidence" value="ECO:0007669"/>
    <property type="project" value="UniProtKB-UniRule"/>
</dbReference>
<dbReference type="Proteomes" id="UP000319731">
    <property type="component" value="Unassembled WGS sequence"/>
</dbReference>
<evidence type="ECO:0000313" key="12">
    <source>
        <dbReference type="EMBL" id="TPX34387.1"/>
    </source>
</evidence>
<comment type="cofactor">
    <cofactor evidence="1 10">
        <name>Mg(2+)</name>
        <dbReference type="ChEBI" id="CHEBI:18420"/>
    </cofactor>
</comment>